<feature type="domain" description="HTH tetR-type" evidence="6">
    <location>
        <begin position="24"/>
        <end position="84"/>
    </location>
</feature>
<feature type="DNA-binding region" description="H-T-H motif" evidence="4">
    <location>
        <begin position="47"/>
        <end position="66"/>
    </location>
</feature>
<dbReference type="InterPro" id="IPR050109">
    <property type="entry name" value="HTH-type_TetR-like_transc_reg"/>
</dbReference>
<reference evidence="7 8" key="1">
    <citation type="submission" date="2021-01" db="EMBL/GenBank/DDBJ databases">
        <title>Whole genome shotgun sequence of Actinoplanes couchii NBRC 106145.</title>
        <authorList>
            <person name="Komaki H."/>
            <person name="Tamura T."/>
        </authorList>
    </citation>
    <scope>NUCLEOTIDE SEQUENCE [LARGE SCALE GENOMIC DNA]</scope>
    <source>
        <strain evidence="7 8">NBRC 106145</strain>
    </source>
</reference>
<dbReference type="Pfam" id="PF02909">
    <property type="entry name" value="TetR_C_1"/>
    <property type="match status" value="1"/>
</dbReference>
<keyword evidence="3" id="KW-0804">Transcription</keyword>
<evidence type="ECO:0000313" key="7">
    <source>
        <dbReference type="EMBL" id="GID54330.1"/>
    </source>
</evidence>
<dbReference type="SUPFAM" id="SSF48498">
    <property type="entry name" value="Tetracyclin repressor-like, C-terminal domain"/>
    <property type="match status" value="1"/>
</dbReference>
<dbReference type="PROSITE" id="PS50977">
    <property type="entry name" value="HTH_TETR_2"/>
    <property type="match status" value="1"/>
</dbReference>
<keyword evidence="2 4" id="KW-0238">DNA-binding</keyword>
<dbReference type="InterPro" id="IPR001647">
    <property type="entry name" value="HTH_TetR"/>
</dbReference>
<evidence type="ECO:0000256" key="2">
    <source>
        <dbReference type="ARBA" id="ARBA00023125"/>
    </source>
</evidence>
<evidence type="ECO:0000256" key="5">
    <source>
        <dbReference type="SAM" id="MobiDB-lite"/>
    </source>
</evidence>
<dbReference type="PRINTS" id="PR00455">
    <property type="entry name" value="HTHTETR"/>
</dbReference>
<dbReference type="Gene3D" id="1.10.357.10">
    <property type="entry name" value="Tetracycline Repressor, domain 2"/>
    <property type="match status" value="1"/>
</dbReference>
<sequence>MVRVSDAPPIWNRPQRGSRGPQATHSRAEIVQAAIGLADADGLDAVSMRAVAAALGTGAGTLYRHLSSRDDLLDLMADRVVGELRPHPGAGADWTEALLGLARLQLGLYRRHPWLIEVLPRTSGFGPEALGWFDHCLGVLAPVPADNAAKFETLALMTGVVTLFARSERSAPPPAFTALDVTAYPNLVVAIGDPGTPRPDLFERTLRGLFSALL</sequence>
<feature type="region of interest" description="Disordered" evidence="5">
    <location>
        <begin position="1"/>
        <end position="25"/>
    </location>
</feature>
<evidence type="ECO:0000256" key="4">
    <source>
        <dbReference type="PROSITE-ProRule" id="PRU00335"/>
    </source>
</evidence>
<accession>A0ABQ3X7D2</accession>
<proteinExistence type="predicted"/>
<evidence type="ECO:0000256" key="3">
    <source>
        <dbReference type="ARBA" id="ARBA00023163"/>
    </source>
</evidence>
<dbReference type="Proteomes" id="UP000612282">
    <property type="component" value="Unassembled WGS sequence"/>
</dbReference>
<gene>
    <name evidence="7" type="ORF">Aco03nite_027340</name>
</gene>
<dbReference type="PANTHER" id="PTHR30055">
    <property type="entry name" value="HTH-TYPE TRANSCRIPTIONAL REGULATOR RUTR"/>
    <property type="match status" value="1"/>
</dbReference>
<evidence type="ECO:0000256" key="1">
    <source>
        <dbReference type="ARBA" id="ARBA00023015"/>
    </source>
</evidence>
<name>A0ABQ3X7D2_9ACTN</name>
<dbReference type="InterPro" id="IPR009057">
    <property type="entry name" value="Homeodomain-like_sf"/>
</dbReference>
<dbReference type="EMBL" id="BOMG01000039">
    <property type="protein sequence ID" value="GID54330.1"/>
    <property type="molecule type" value="Genomic_DNA"/>
</dbReference>
<evidence type="ECO:0000313" key="8">
    <source>
        <dbReference type="Proteomes" id="UP000612282"/>
    </source>
</evidence>
<evidence type="ECO:0000259" key="6">
    <source>
        <dbReference type="PROSITE" id="PS50977"/>
    </source>
</evidence>
<keyword evidence="1" id="KW-0805">Transcription regulation</keyword>
<dbReference type="InterPro" id="IPR036271">
    <property type="entry name" value="Tet_transcr_reg_TetR-rel_C_sf"/>
</dbReference>
<dbReference type="SUPFAM" id="SSF46689">
    <property type="entry name" value="Homeodomain-like"/>
    <property type="match status" value="1"/>
</dbReference>
<dbReference type="InterPro" id="IPR004111">
    <property type="entry name" value="Repressor_TetR_C"/>
</dbReference>
<protein>
    <recommendedName>
        <fullName evidence="6">HTH tetR-type domain-containing protein</fullName>
    </recommendedName>
</protein>
<dbReference type="PANTHER" id="PTHR30055:SF151">
    <property type="entry name" value="TRANSCRIPTIONAL REGULATORY PROTEIN"/>
    <property type="match status" value="1"/>
</dbReference>
<keyword evidence="8" id="KW-1185">Reference proteome</keyword>
<dbReference type="Pfam" id="PF00440">
    <property type="entry name" value="TetR_N"/>
    <property type="match status" value="1"/>
</dbReference>
<comment type="caution">
    <text evidence="7">The sequence shown here is derived from an EMBL/GenBank/DDBJ whole genome shotgun (WGS) entry which is preliminary data.</text>
</comment>
<organism evidence="7 8">
    <name type="scientific">Actinoplanes couchii</name>
    <dbReference type="NCBI Taxonomy" id="403638"/>
    <lineage>
        <taxon>Bacteria</taxon>
        <taxon>Bacillati</taxon>
        <taxon>Actinomycetota</taxon>
        <taxon>Actinomycetes</taxon>
        <taxon>Micromonosporales</taxon>
        <taxon>Micromonosporaceae</taxon>
        <taxon>Actinoplanes</taxon>
    </lineage>
</organism>